<evidence type="ECO:0000256" key="6">
    <source>
        <dbReference type="ARBA" id="ARBA00023316"/>
    </source>
</evidence>
<dbReference type="EMBL" id="MGGD01000063">
    <property type="protein sequence ID" value="OGM19601.1"/>
    <property type="molecule type" value="Genomic_DNA"/>
</dbReference>
<evidence type="ECO:0000256" key="5">
    <source>
        <dbReference type="ARBA" id="ARBA00023315"/>
    </source>
</evidence>
<keyword evidence="3" id="KW-0133">Cell shape</keyword>
<accession>A0A1F7XX44</accession>
<evidence type="ECO:0000256" key="1">
    <source>
        <dbReference type="ARBA" id="ARBA00009943"/>
    </source>
</evidence>
<comment type="similarity">
    <text evidence="1">Belongs to the FemABX family.</text>
</comment>
<dbReference type="GO" id="GO:0016755">
    <property type="term" value="F:aminoacyltransferase activity"/>
    <property type="evidence" value="ECO:0007669"/>
    <property type="project" value="InterPro"/>
</dbReference>
<evidence type="ECO:0000256" key="3">
    <source>
        <dbReference type="ARBA" id="ARBA00022960"/>
    </source>
</evidence>
<dbReference type="SUPFAM" id="SSF55729">
    <property type="entry name" value="Acyl-CoA N-acyltransferases (Nat)"/>
    <property type="match status" value="2"/>
</dbReference>
<keyword evidence="5" id="KW-0012">Acyltransferase</keyword>
<evidence type="ECO:0000313" key="8">
    <source>
        <dbReference type="Proteomes" id="UP000176741"/>
    </source>
</evidence>
<dbReference type="GO" id="GO:0009252">
    <property type="term" value="P:peptidoglycan biosynthetic process"/>
    <property type="evidence" value="ECO:0007669"/>
    <property type="project" value="UniProtKB-KW"/>
</dbReference>
<name>A0A1F7XX44_9BACT</name>
<organism evidence="7 8">
    <name type="scientific">Candidatus Woesebacteria bacterium RIFCSPHIGHO2_01_FULL_38_26b</name>
    <dbReference type="NCBI Taxonomy" id="1802491"/>
    <lineage>
        <taxon>Bacteria</taxon>
        <taxon>Candidatus Woeseibacteriota</taxon>
    </lineage>
</organism>
<evidence type="ECO:0008006" key="9">
    <source>
        <dbReference type="Google" id="ProtNLM"/>
    </source>
</evidence>
<dbReference type="PANTHER" id="PTHR36174:SF1">
    <property type="entry name" value="LIPID II:GLYCINE GLYCYLTRANSFERASE"/>
    <property type="match status" value="1"/>
</dbReference>
<dbReference type="Pfam" id="PF02388">
    <property type="entry name" value="FemAB"/>
    <property type="match status" value="2"/>
</dbReference>
<evidence type="ECO:0000256" key="2">
    <source>
        <dbReference type="ARBA" id="ARBA00022679"/>
    </source>
</evidence>
<keyword evidence="2" id="KW-0808">Transferase</keyword>
<dbReference type="Proteomes" id="UP000176741">
    <property type="component" value="Unassembled WGS sequence"/>
</dbReference>
<dbReference type="PANTHER" id="PTHR36174">
    <property type="entry name" value="LIPID II:GLYCINE GLYCYLTRANSFERASE"/>
    <property type="match status" value="1"/>
</dbReference>
<gene>
    <name evidence="7" type="ORF">A2771_02690</name>
</gene>
<protein>
    <recommendedName>
        <fullName evidence="9">BioF2-like acetyltransferase domain-containing protein</fullName>
    </recommendedName>
</protein>
<dbReference type="PROSITE" id="PS51191">
    <property type="entry name" value="FEMABX"/>
    <property type="match status" value="1"/>
</dbReference>
<reference evidence="7 8" key="1">
    <citation type="journal article" date="2016" name="Nat. Commun.">
        <title>Thousands of microbial genomes shed light on interconnected biogeochemical processes in an aquifer system.</title>
        <authorList>
            <person name="Anantharaman K."/>
            <person name="Brown C.T."/>
            <person name="Hug L.A."/>
            <person name="Sharon I."/>
            <person name="Castelle C.J."/>
            <person name="Probst A.J."/>
            <person name="Thomas B.C."/>
            <person name="Singh A."/>
            <person name="Wilkins M.J."/>
            <person name="Karaoz U."/>
            <person name="Brodie E.L."/>
            <person name="Williams K.H."/>
            <person name="Hubbard S.S."/>
            <person name="Banfield J.F."/>
        </authorList>
    </citation>
    <scope>NUCLEOTIDE SEQUENCE [LARGE SCALE GENOMIC DNA]</scope>
</reference>
<dbReference type="Gene3D" id="3.40.630.30">
    <property type="match status" value="2"/>
</dbReference>
<sequence length="340" mass="39793">MSSYEIKDIKSKEIWENFVLSKDPKSFLHSWNWGEANLLVGKKIFRVGIYKKSKLVGVCLVIHEKAKRGPHFLIPAGPIINWVDKTQVRFLFSYLSALAKKERVWFIRIRPEIIEEKNVLKGFRKMGLISAPMHLHAETTWVININRSEEEILSNMRKTTRYMVKKGLKAGFSLEKTLNTTKTKVLSSLQKDTVARHKFVGFSDKLFEVQLDTFGKDNQGELFICRMKEKVMTAAIIIYYGDSAYYHHSASSDESRDTPASYYMQWEIIKEAKRRGKKFYNMWGIAKTDDPNHRFAGVTLFKKGFGGERLDWLHAHDLPISIKYWITYVFETVRRLRRHL</sequence>
<dbReference type="GO" id="GO:0008360">
    <property type="term" value="P:regulation of cell shape"/>
    <property type="evidence" value="ECO:0007669"/>
    <property type="project" value="UniProtKB-KW"/>
</dbReference>
<dbReference type="InterPro" id="IPR050644">
    <property type="entry name" value="PG_Glycine_Bridge_Synth"/>
</dbReference>
<evidence type="ECO:0000256" key="4">
    <source>
        <dbReference type="ARBA" id="ARBA00022984"/>
    </source>
</evidence>
<evidence type="ECO:0000313" key="7">
    <source>
        <dbReference type="EMBL" id="OGM19601.1"/>
    </source>
</evidence>
<proteinExistence type="inferred from homology"/>
<dbReference type="InterPro" id="IPR016181">
    <property type="entry name" value="Acyl_CoA_acyltransferase"/>
</dbReference>
<dbReference type="AlphaFoldDB" id="A0A1F7XX44"/>
<comment type="caution">
    <text evidence="7">The sequence shown here is derived from an EMBL/GenBank/DDBJ whole genome shotgun (WGS) entry which is preliminary data.</text>
</comment>
<dbReference type="GO" id="GO:0071555">
    <property type="term" value="P:cell wall organization"/>
    <property type="evidence" value="ECO:0007669"/>
    <property type="project" value="UniProtKB-KW"/>
</dbReference>
<dbReference type="InterPro" id="IPR003447">
    <property type="entry name" value="FEMABX"/>
</dbReference>
<keyword evidence="4" id="KW-0573">Peptidoglycan synthesis</keyword>
<keyword evidence="6" id="KW-0961">Cell wall biogenesis/degradation</keyword>